<reference evidence="2" key="1">
    <citation type="journal article" date="2010" name="Science">
        <title>Plasticity of animal genome architecture unmasked by rapid evolution of a pelagic tunicate.</title>
        <authorList>
            <person name="Denoeud F."/>
            <person name="Henriet S."/>
            <person name="Mungpakdee S."/>
            <person name="Aury J.M."/>
            <person name="Da Silva C."/>
            <person name="Brinkmann H."/>
            <person name="Mikhaleva J."/>
            <person name="Olsen L.C."/>
            <person name="Jubin C."/>
            <person name="Canestro C."/>
            <person name="Bouquet J.M."/>
            <person name="Danks G."/>
            <person name="Poulain J."/>
            <person name="Campsteijn C."/>
            <person name="Adamski M."/>
            <person name="Cross I."/>
            <person name="Yadetie F."/>
            <person name="Muffato M."/>
            <person name="Louis A."/>
            <person name="Butcher S."/>
            <person name="Tsagkogeorga G."/>
            <person name="Konrad A."/>
            <person name="Singh S."/>
            <person name="Jensen M.F."/>
            <person name="Cong E.H."/>
            <person name="Eikeseth-Otteraa H."/>
            <person name="Noel B."/>
            <person name="Anthouard V."/>
            <person name="Porcel B.M."/>
            <person name="Kachouri-Lafond R."/>
            <person name="Nishino A."/>
            <person name="Ugolini M."/>
            <person name="Chourrout P."/>
            <person name="Nishida H."/>
            <person name="Aasland R."/>
            <person name="Huzurbazar S."/>
            <person name="Westhof E."/>
            <person name="Delsuc F."/>
            <person name="Lehrach H."/>
            <person name="Reinhardt R."/>
            <person name="Weissenbach J."/>
            <person name="Roy S.W."/>
            <person name="Artiguenave F."/>
            <person name="Postlethwait J.H."/>
            <person name="Manak J.R."/>
            <person name="Thompson E.M."/>
            <person name="Jaillon O."/>
            <person name="Du Pasquier L."/>
            <person name="Boudinot P."/>
            <person name="Liberles D.A."/>
            <person name="Volff J.N."/>
            <person name="Philippe H."/>
            <person name="Lenhard B."/>
            <person name="Roest Crollius H."/>
            <person name="Wincker P."/>
            <person name="Chourrout D."/>
        </authorList>
    </citation>
    <scope>NUCLEOTIDE SEQUENCE [LARGE SCALE GENOMIC DNA]</scope>
</reference>
<dbReference type="CDD" id="cd04301">
    <property type="entry name" value="NAT_SF"/>
    <property type="match status" value="1"/>
</dbReference>
<dbReference type="EMBL" id="FN656175">
    <property type="protein sequence ID" value="CBY40921.1"/>
    <property type="molecule type" value="Genomic_DNA"/>
</dbReference>
<dbReference type="InterPro" id="IPR041496">
    <property type="entry name" value="YitH/HolE_GNAT"/>
</dbReference>
<evidence type="ECO:0000313" key="2">
    <source>
        <dbReference type="EMBL" id="CBY40921.1"/>
    </source>
</evidence>
<protein>
    <recommendedName>
        <fullName evidence="1">N-acetyltransferase domain-containing protein</fullName>
    </recommendedName>
</protein>
<dbReference type="Gene3D" id="3.40.630.90">
    <property type="match status" value="1"/>
</dbReference>
<evidence type="ECO:0000259" key="1">
    <source>
        <dbReference type="PROSITE" id="PS51186"/>
    </source>
</evidence>
<sequence length="305" mass="35344">MAESVFEIRRLKKEDLVKYHAFSDAEVWNVGIDVYEKMFEISPNGFFCAENSETHEIVSFCGAVDIGDNRAIVVSFITKPELRGRGIGTRVIKKVLEQFENYEIIVNSAVGREKMYERLGMKKFLYQTNQLICRPKMSKNNEKRKFSRTDLLLEIDDVFEFDQKICKSERQNILKWFFKTSEKGYVAKNEKEEINGYALVRKTPLGISLSPFYAQTETSLREILENVLFDFPTCDVQICLPIENKFTLKILEEYFHIKISSCCVSKDAPENLALSLPNTWLGSKEDFEFEKSSVVSILDFHYAVC</sequence>
<dbReference type="InterPro" id="IPR052729">
    <property type="entry name" value="Acyl/Acetyltrans_Enzymes"/>
</dbReference>
<dbReference type="GO" id="GO:0016747">
    <property type="term" value="F:acyltransferase activity, transferring groups other than amino-acyl groups"/>
    <property type="evidence" value="ECO:0007669"/>
    <property type="project" value="InterPro"/>
</dbReference>
<dbReference type="PANTHER" id="PTHR47237">
    <property type="entry name" value="SLL0310 PROTEIN"/>
    <property type="match status" value="1"/>
</dbReference>
<accession>E4YZP3</accession>
<organism evidence="2">
    <name type="scientific">Oikopleura dioica</name>
    <name type="common">Tunicate</name>
    <dbReference type="NCBI Taxonomy" id="34765"/>
    <lineage>
        <taxon>Eukaryota</taxon>
        <taxon>Metazoa</taxon>
        <taxon>Chordata</taxon>
        <taxon>Tunicata</taxon>
        <taxon>Appendicularia</taxon>
        <taxon>Copelata</taxon>
        <taxon>Oikopleuridae</taxon>
        <taxon>Oikopleura</taxon>
    </lineage>
</organism>
<dbReference type="PANTHER" id="PTHR47237:SF2">
    <property type="entry name" value="BLL4206 PROTEIN"/>
    <property type="match status" value="1"/>
</dbReference>
<feature type="domain" description="N-acetyltransferase" evidence="1">
    <location>
        <begin position="6"/>
        <end position="142"/>
    </location>
</feature>
<name>E4YZP3_OIKDI</name>
<dbReference type="SUPFAM" id="SSF55729">
    <property type="entry name" value="Acyl-CoA N-acyltransferases (Nat)"/>
    <property type="match status" value="1"/>
</dbReference>
<dbReference type="PROSITE" id="PS51186">
    <property type="entry name" value="GNAT"/>
    <property type="match status" value="1"/>
</dbReference>
<proteinExistence type="predicted"/>
<dbReference type="AlphaFoldDB" id="E4YZP3"/>
<dbReference type="InterPro" id="IPR016181">
    <property type="entry name" value="Acyl_CoA_acyltransferase"/>
</dbReference>
<dbReference type="Proteomes" id="UP000011014">
    <property type="component" value="Unassembled WGS sequence"/>
</dbReference>
<dbReference type="Pfam" id="PF00583">
    <property type="entry name" value="Acetyltransf_1"/>
    <property type="match status" value="1"/>
</dbReference>
<gene>
    <name evidence="2" type="ORF">GSOID_T00022964001</name>
</gene>
<dbReference type="InterPro" id="IPR000182">
    <property type="entry name" value="GNAT_dom"/>
</dbReference>
<dbReference type="Gene3D" id="3.40.630.30">
    <property type="match status" value="1"/>
</dbReference>
<dbReference type="Pfam" id="PF18014">
    <property type="entry name" value="Acetyltransf_18"/>
    <property type="match status" value="1"/>
</dbReference>